<protein>
    <submittedName>
        <fullName evidence="13">Uncharacterized protein</fullName>
    </submittedName>
</protein>
<keyword evidence="5" id="KW-0864">Zinc transport</keyword>
<evidence type="ECO:0000256" key="8">
    <source>
        <dbReference type="ARBA" id="ARBA00023136"/>
    </source>
</evidence>
<comment type="similarity">
    <text evidence="2">Belongs to the cation diffusion facilitator (CDF) transporter (TC 2.A.4) family. SLC30A subfamily.</text>
</comment>
<keyword evidence="12" id="KW-1185">Reference proteome</keyword>
<comment type="subcellular location">
    <subcellularLocation>
        <location evidence="1">Membrane</location>
        <topology evidence="1">Multi-pass membrane protein</topology>
    </subcellularLocation>
</comment>
<dbReference type="WBParaSite" id="jg20425">
    <property type="protein sequence ID" value="jg20425"/>
    <property type="gene ID" value="jg20425"/>
</dbReference>
<name>A0A915DK42_9BILA</name>
<dbReference type="Proteomes" id="UP000887574">
    <property type="component" value="Unplaced"/>
</dbReference>
<dbReference type="NCBIfam" id="TIGR01297">
    <property type="entry name" value="CDF"/>
    <property type="match status" value="1"/>
</dbReference>
<feature type="transmembrane region" description="Helical" evidence="9">
    <location>
        <begin position="119"/>
        <end position="140"/>
    </location>
</feature>
<evidence type="ECO:0000256" key="1">
    <source>
        <dbReference type="ARBA" id="ARBA00004141"/>
    </source>
</evidence>
<evidence type="ECO:0000256" key="2">
    <source>
        <dbReference type="ARBA" id="ARBA00008873"/>
    </source>
</evidence>
<dbReference type="PANTHER" id="PTHR11562:SF84">
    <property type="entry name" value="LD05335P"/>
    <property type="match status" value="1"/>
</dbReference>
<evidence type="ECO:0000259" key="10">
    <source>
        <dbReference type="Pfam" id="PF01545"/>
    </source>
</evidence>
<feature type="transmembrane region" description="Helical" evidence="9">
    <location>
        <begin position="92"/>
        <end position="113"/>
    </location>
</feature>
<keyword evidence="5" id="KW-0862">Zinc</keyword>
<feature type="domain" description="Cation efflux protein transmembrane" evidence="10">
    <location>
        <begin position="93"/>
        <end position="328"/>
    </location>
</feature>
<feature type="transmembrane region" description="Helical" evidence="9">
    <location>
        <begin position="298"/>
        <end position="320"/>
    </location>
</feature>
<evidence type="ECO:0000313" key="12">
    <source>
        <dbReference type="Proteomes" id="UP000887574"/>
    </source>
</evidence>
<reference evidence="13" key="1">
    <citation type="submission" date="2022-11" db="UniProtKB">
        <authorList>
            <consortium name="WormBaseParasite"/>
        </authorList>
    </citation>
    <scope>IDENTIFICATION</scope>
</reference>
<dbReference type="SUPFAM" id="SSF160240">
    <property type="entry name" value="Cation efflux protein cytoplasmic domain-like"/>
    <property type="match status" value="1"/>
</dbReference>
<dbReference type="InterPro" id="IPR002524">
    <property type="entry name" value="Cation_efflux"/>
</dbReference>
<dbReference type="GO" id="GO:0010043">
    <property type="term" value="P:response to zinc ion"/>
    <property type="evidence" value="ECO:0007669"/>
    <property type="project" value="TreeGrafter"/>
</dbReference>
<dbReference type="InterPro" id="IPR058533">
    <property type="entry name" value="Cation_efflux_TM"/>
</dbReference>
<feature type="transmembrane region" description="Helical" evidence="9">
    <location>
        <begin position="160"/>
        <end position="182"/>
    </location>
</feature>
<evidence type="ECO:0000256" key="9">
    <source>
        <dbReference type="SAM" id="Phobius"/>
    </source>
</evidence>
<evidence type="ECO:0000256" key="3">
    <source>
        <dbReference type="ARBA" id="ARBA00022448"/>
    </source>
</evidence>
<keyword evidence="8 9" id="KW-0472">Membrane</keyword>
<sequence>MDTNNNQEELEKAKKVNNFMNNQIYAVNTGSGNARSSFSENIQISKFDSPFAIPTSIPSSSDAMEAFQPLKRCNREASNASMQQDSRRDETILILISGLTLAFILAEVVGGWWSGSLAIMTDAFHMISDLVSFLISIMAIHLARRPPSAKYSFGFQRAEVLGALTSIIIIWVLTSLLVYMAIKRIVEADYEVDADVMMLTATLGVAFNLVIGALLHFSKSRAGHSHFGMPAGHKHSHDSSCSSTSSGSCESIEKGLEKGAHKHVNLNIRAAFVHVLGDLVQSIGVLIAALIIKFTGFALADPICTFLFGFLVLLTTIPVLRDTVQVLMEATPSHLNLSKVCADLMSIPGVIGVHSLRIWALKLDSTAISVHLDTQTQIGVDLNAIMAEAHHKLQHDHAFDYITVQAQCQSIPTEMAEKQP</sequence>
<feature type="domain" description="Cation efflux protein cytoplasmic" evidence="11">
    <location>
        <begin position="332"/>
        <end position="405"/>
    </location>
</feature>
<dbReference type="PANTHER" id="PTHR11562">
    <property type="entry name" value="CATION EFFLUX PROTEIN/ ZINC TRANSPORTER"/>
    <property type="match status" value="1"/>
</dbReference>
<dbReference type="InterPro" id="IPR036837">
    <property type="entry name" value="Cation_efflux_CTD_sf"/>
</dbReference>
<evidence type="ECO:0000256" key="6">
    <source>
        <dbReference type="ARBA" id="ARBA00022989"/>
    </source>
</evidence>
<dbReference type="GO" id="GO:0005385">
    <property type="term" value="F:zinc ion transmembrane transporter activity"/>
    <property type="evidence" value="ECO:0007669"/>
    <property type="project" value="TreeGrafter"/>
</dbReference>
<keyword evidence="7" id="KW-0406">Ion transport</keyword>
<feature type="transmembrane region" description="Helical" evidence="9">
    <location>
        <begin position="194"/>
        <end position="217"/>
    </location>
</feature>
<evidence type="ECO:0000259" key="11">
    <source>
        <dbReference type="Pfam" id="PF16916"/>
    </source>
</evidence>
<evidence type="ECO:0000313" key="13">
    <source>
        <dbReference type="WBParaSite" id="jg20425"/>
    </source>
</evidence>
<keyword evidence="6 9" id="KW-1133">Transmembrane helix</keyword>
<dbReference type="GO" id="GO:0005886">
    <property type="term" value="C:plasma membrane"/>
    <property type="evidence" value="ECO:0007669"/>
    <property type="project" value="TreeGrafter"/>
</dbReference>
<evidence type="ECO:0000256" key="7">
    <source>
        <dbReference type="ARBA" id="ARBA00023065"/>
    </source>
</evidence>
<feature type="transmembrane region" description="Helical" evidence="9">
    <location>
        <begin position="271"/>
        <end position="292"/>
    </location>
</feature>
<dbReference type="InterPro" id="IPR027470">
    <property type="entry name" value="Cation_efflux_CTD"/>
</dbReference>
<dbReference type="SUPFAM" id="SSF161111">
    <property type="entry name" value="Cation efflux protein transmembrane domain-like"/>
    <property type="match status" value="1"/>
</dbReference>
<keyword evidence="3" id="KW-0813">Transport</keyword>
<dbReference type="InterPro" id="IPR027469">
    <property type="entry name" value="Cation_efflux_TMD_sf"/>
</dbReference>
<keyword evidence="4 9" id="KW-0812">Transmembrane</keyword>
<dbReference type="FunFam" id="1.20.1510.10:FF:000027">
    <property type="entry name" value="Zinc transporter ttm-1"/>
    <property type="match status" value="1"/>
</dbReference>
<accession>A0A915DK42</accession>
<dbReference type="AlphaFoldDB" id="A0A915DK42"/>
<evidence type="ECO:0000256" key="4">
    <source>
        <dbReference type="ARBA" id="ARBA00022692"/>
    </source>
</evidence>
<dbReference type="InterPro" id="IPR050681">
    <property type="entry name" value="CDF/SLC30A"/>
</dbReference>
<evidence type="ECO:0000256" key="5">
    <source>
        <dbReference type="ARBA" id="ARBA00022906"/>
    </source>
</evidence>
<dbReference type="Gene3D" id="1.20.1510.10">
    <property type="entry name" value="Cation efflux protein transmembrane domain"/>
    <property type="match status" value="1"/>
</dbReference>
<dbReference type="Pfam" id="PF16916">
    <property type="entry name" value="ZT_dimer"/>
    <property type="match status" value="1"/>
</dbReference>
<organism evidence="12 13">
    <name type="scientific">Ditylenchus dipsaci</name>
    <dbReference type="NCBI Taxonomy" id="166011"/>
    <lineage>
        <taxon>Eukaryota</taxon>
        <taxon>Metazoa</taxon>
        <taxon>Ecdysozoa</taxon>
        <taxon>Nematoda</taxon>
        <taxon>Chromadorea</taxon>
        <taxon>Rhabditida</taxon>
        <taxon>Tylenchina</taxon>
        <taxon>Tylenchomorpha</taxon>
        <taxon>Sphaerularioidea</taxon>
        <taxon>Anguinidae</taxon>
        <taxon>Anguininae</taxon>
        <taxon>Ditylenchus</taxon>
    </lineage>
</organism>
<proteinExistence type="inferred from homology"/>
<dbReference type="Pfam" id="PF01545">
    <property type="entry name" value="Cation_efflux"/>
    <property type="match status" value="1"/>
</dbReference>